<evidence type="ECO:0000259" key="3">
    <source>
        <dbReference type="SMART" id="SM01008"/>
    </source>
</evidence>
<keyword evidence="2 4" id="KW-0560">Oxidoreductase</keyword>
<dbReference type="Gene3D" id="3.90.1170.50">
    <property type="entry name" value="Aldehyde oxidase/xanthine dehydrogenase, a/b hammerhead"/>
    <property type="match status" value="1"/>
</dbReference>
<evidence type="ECO:0000313" key="5">
    <source>
        <dbReference type="Proteomes" id="UP000193077"/>
    </source>
</evidence>
<organism evidence="4 5">
    <name type="scientific">Falsiruegeria litorea R37</name>
    <dbReference type="NCBI Taxonomy" id="1200284"/>
    <lineage>
        <taxon>Bacteria</taxon>
        <taxon>Pseudomonadati</taxon>
        <taxon>Pseudomonadota</taxon>
        <taxon>Alphaproteobacteria</taxon>
        <taxon>Rhodobacterales</taxon>
        <taxon>Roseobacteraceae</taxon>
        <taxon>Falsiruegeria</taxon>
    </lineage>
</organism>
<dbReference type="GO" id="GO:0005506">
    <property type="term" value="F:iron ion binding"/>
    <property type="evidence" value="ECO:0007669"/>
    <property type="project" value="InterPro"/>
</dbReference>
<dbReference type="OrthoDB" id="8428274at2"/>
<dbReference type="EMBL" id="FWFO01000006">
    <property type="protein sequence ID" value="SLN71739.1"/>
    <property type="molecule type" value="Genomic_DNA"/>
</dbReference>
<dbReference type="InterPro" id="IPR016208">
    <property type="entry name" value="Ald_Oxase/xanthine_DH-like"/>
</dbReference>
<evidence type="ECO:0000256" key="1">
    <source>
        <dbReference type="ARBA" id="ARBA00022505"/>
    </source>
</evidence>
<dbReference type="InterPro" id="IPR046867">
    <property type="entry name" value="AldOxase/xan_DH_MoCoBD2"/>
</dbReference>
<dbReference type="Pfam" id="PF01315">
    <property type="entry name" value="Ald_Xan_dh_C"/>
    <property type="match status" value="1"/>
</dbReference>
<accession>A0A1Y5TSX6</accession>
<dbReference type="RefSeq" id="WP_085797908.1">
    <property type="nucleotide sequence ID" value="NZ_FWFO01000006.1"/>
</dbReference>
<dbReference type="SMART" id="SM01008">
    <property type="entry name" value="Ald_Xan_dh_C"/>
    <property type="match status" value="1"/>
</dbReference>
<feature type="domain" description="Aldehyde oxidase/xanthine dehydrogenase a/b hammerhead" evidence="3">
    <location>
        <begin position="25"/>
        <end position="131"/>
    </location>
</feature>
<dbReference type="AlphaFoldDB" id="A0A1Y5TSX6"/>
<dbReference type="Proteomes" id="UP000193077">
    <property type="component" value="Unassembled WGS sequence"/>
</dbReference>
<dbReference type="Pfam" id="PF02738">
    <property type="entry name" value="MoCoBD_1"/>
    <property type="match status" value="1"/>
</dbReference>
<dbReference type="Pfam" id="PF20256">
    <property type="entry name" value="MoCoBD_2"/>
    <property type="match status" value="1"/>
</dbReference>
<sequence length="785" mass="85343">MVKHDKALKVVGHGLHVKDAVEKVTGTIRYGVDYEVQNMVHGKIVRCPHAHAKIVKIDASKAEEVPGYIGILTHHDVPQNDWEAAWFNYRGKVLDGIGRFVGDDMAAVAATTPEAAAKAAELVEIEYELLPAVFDMEEARKANAPQIRYEGNERDPYGVAWGDVDAGKAAADVTVECDIFYESQQYAPLGRNACIAEWMGDRVNVITSSQTPSELRDGIHEALGIPLSKIRVQALPSGSSFGQWWSNNFMLITVLLAKKVGKAAKIELDNEECMSTVKRRHQERTRGSMGCTKDGELTFFDFDHLIDNGGYGFKDDVGFFCVDMWGKNGHGDYSIHGINTNMVTAGCMRGVGDCTLGASVERCADQLAEKVGIDPVDFRIKNQIVSGDELRMQHSRHNLKGQVDDYIKNVPEHLRKDWPELFKLSAGGTRALLEKGSEKFNWKDRWKGWAVPTKTDGALRRGIGVGTGAHVCGVEFEGASNSMVRMNPDGSAKVHCAVGRQGAGAETTQAMVVAEELGLTLDQVAIETGDTDSCPWNHGSLASSTMYRTGWASREAARDVKNQLLTIAAREFFDGIDPSELDVDNGEVVHSDPGKHNQRIPFSDVLNELRSDTLGQTSSITGSPRVPMPPSTTFARQFGAQFCEVEVDVETGQIKLIDFLCVQDSGTVVNPQVLKNQIIGAAICGSGFAIYEHMIFDEDTGALKNGNLLDYKLLRCADFPHDAEVLFVEDPDPVGPFGARGAGESPIAAGIAAVAQAVYNATGVWVDMPMTPERVVSALKAASAN</sequence>
<evidence type="ECO:0000256" key="2">
    <source>
        <dbReference type="ARBA" id="ARBA00023002"/>
    </source>
</evidence>
<keyword evidence="5" id="KW-1185">Reference proteome</keyword>
<dbReference type="GO" id="GO:0004854">
    <property type="term" value="F:xanthine dehydrogenase activity"/>
    <property type="evidence" value="ECO:0007669"/>
    <property type="project" value="UniProtKB-EC"/>
</dbReference>
<dbReference type="SUPFAM" id="SSF56003">
    <property type="entry name" value="Molybdenum cofactor-binding domain"/>
    <property type="match status" value="1"/>
</dbReference>
<dbReference type="PANTHER" id="PTHR11908">
    <property type="entry name" value="XANTHINE DEHYDROGENASE"/>
    <property type="match status" value="1"/>
</dbReference>
<protein>
    <submittedName>
        <fullName evidence="4">Xanthine dehydrogenase molybdenum-binding subunit</fullName>
        <ecNumber evidence="4">1.17.1.4</ecNumber>
    </submittedName>
</protein>
<dbReference type="InterPro" id="IPR000674">
    <property type="entry name" value="Ald_Oxase/Xan_DH_a/b"/>
</dbReference>
<dbReference type="InterPro" id="IPR036856">
    <property type="entry name" value="Ald_Oxase/Xan_DH_a/b_sf"/>
</dbReference>
<dbReference type="SUPFAM" id="SSF54665">
    <property type="entry name" value="CO dehydrogenase molybdoprotein N-domain-like"/>
    <property type="match status" value="1"/>
</dbReference>
<evidence type="ECO:0000313" key="4">
    <source>
        <dbReference type="EMBL" id="SLN71739.1"/>
    </source>
</evidence>
<keyword evidence="1" id="KW-0500">Molybdenum</keyword>
<name>A0A1Y5TSX6_9RHOB</name>
<dbReference type="PANTHER" id="PTHR11908:SF132">
    <property type="entry name" value="ALDEHYDE OXIDASE 1-RELATED"/>
    <property type="match status" value="1"/>
</dbReference>
<proteinExistence type="predicted"/>
<dbReference type="Gene3D" id="3.30.365.10">
    <property type="entry name" value="Aldehyde oxidase/xanthine dehydrogenase, molybdopterin binding domain"/>
    <property type="match status" value="4"/>
</dbReference>
<dbReference type="EC" id="1.17.1.4" evidence="4"/>
<dbReference type="InterPro" id="IPR008274">
    <property type="entry name" value="AldOxase/xan_DH_MoCoBD1"/>
</dbReference>
<reference evidence="4 5" key="1">
    <citation type="submission" date="2017-03" db="EMBL/GenBank/DDBJ databases">
        <authorList>
            <person name="Afonso C.L."/>
            <person name="Miller P.J."/>
            <person name="Scott M.A."/>
            <person name="Spackman E."/>
            <person name="Goraichik I."/>
            <person name="Dimitrov K.M."/>
            <person name="Suarez D.L."/>
            <person name="Swayne D.E."/>
        </authorList>
    </citation>
    <scope>NUCLEOTIDE SEQUENCE [LARGE SCALE GENOMIC DNA]</scope>
    <source>
        <strain evidence="4 5">CECT 7639</strain>
    </source>
</reference>
<gene>
    <name evidence="4" type="primary">xdhA_2</name>
    <name evidence="4" type="ORF">TRL7639_04274</name>
</gene>
<dbReference type="InterPro" id="IPR037165">
    <property type="entry name" value="AldOxase/xan_DH_Mopterin-bd_sf"/>
</dbReference>